<proteinExistence type="evidence at transcript level"/>
<name>A0A090B8K6_HYAAE</name>
<organism evidence="2">
    <name type="scientific">Hyaloperonospora arabidopsidis (strain Emoy2)</name>
    <name type="common">Downy mildew agent</name>
    <name type="synonym">Peronospora arabidopsidis</name>
    <dbReference type="NCBI Taxonomy" id="559515"/>
    <lineage>
        <taxon>Eukaryota</taxon>
        <taxon>Sar</taxon>
        <taxon>Stramenopiles</taxon>
        <taxon>Oomycota</taxon>
        <taxon>Peronosporomycetes</taxon>
        <taxon>Peronosporales</taxon>
        <taxon>Peronosporaceae</taxon>
        <taxon>Hyaloperonospora</taxon>
    </lineage>
</organism>
<protein>
    <submittedName>
        <fullName evidence="2">RxLR effector candidate protein</fullName>
    </submittedName>
</protein>
<feature type="signal peptide" evidence="1">
    <location>
        <begin position="1"/>
        <end position="19"/>
    </location>
</feature>
<gene>
    <name evidence="2" type="primary">HaRxLL64</name>
</gene>
<dbReference type="AlphaFoldDB" id="A0A090B8K6"/>
<dbReference type="EMBL" id="AB922370">
    <property type="protein sequence ID" value="BAP68946.1"/>
    <property type="molecule type" value="mRNA"/>
</dbReference>
<sequence length="131" mass="14371">MKFSFFFALYLGSVQLVMADLALDHVDPEAAATGVTTRKLRTTKRLLMAGLSGLSEHVGASKYAMAEAIGIAKTVCSRRLRTSCCSNSSGFLYHLLICPQLKIPSFPGPTHLPIQNTSWKSWNSYSRCIGR</sequence>
<accession>A0A090B8K6</accession>
<reference evidence="2" key="1">
    <citation type="journal article" date="2014" name="PLoS Pathog.">
        <title>Expression profiling during Arabidopsis/downy mildew interaction reveals a highly-expressed effector that attenuates responses to salicylic acid.</title>
        <authorList>
            <person name="Asai S."/>
            <person name="Rallapalli G."/>
            <person name="Piquerez S.J.M."/>
            <person name="Caillaud M.C."/>
            <person name="Furzer O.J."/>
            <person name="Ishaque N."/>
            <person name="Wirthmueller L."/>
            <person name="Fabro G."/>
            <person name="Shirasu K."/>
            <person name="Jones J.D.G."/>
        </authorList>
    </citation>
    <scope>NUCLEOTIDE SEQUENCE</scope>
    <source>
        <strain evidence="2">Emoy2</strain>
    </source>
</reference>
<evidence type="ECO:0000313" key="2">
    <source>
        <dbReference type="EMBL" id="BAP68946.1"/>
    </source>
</evidence>
<feature type="non-terminal residue" evidence="2">
    <location>
        <position position="131"/>
    </location>
</feature>
<keyword evidence="1" id="KW-0732">Signal</keyword>
<evidence type="ECO:0000256" key="1">
    <source>
        <dbReference type="SAM" id="SignalP"/>
    </source>
</evidence>
<feature type="chain" id="PRO_5001853160" evidence="1">
    <location>
        <begin position="20"/>
        <end position="131"/>
    </location>
</feature>